<dbReference type="PANTHER" id="PTHR31682:SF4">
    <property type="entry name" value="UDP-ARABINOPYRANOSE MUTASE 5-RELATED"/>
    <property type="match status" value="1"/>
</dbReference>
<accession>A0A8J5HFY5</accession>
<evidence type="ECO:0000313" key="6">
    <source>
        <dbReference type="Proteomes" id="UP000734854"/>
    </source>
</evidence>
<gene>
    <name evidence="5" type="ORF">ZIOFF_009685</name>
</gene>
<evidence type="ECO:0000313" key="5">
    <source>
        <dbReference type="EMBL" id="KAG6527574.1"/>
    </source>
</evidence>
<evidence type="ECO:0000256" key="2">
    <source>
        <dbReference type="ARBA" id="ARBA00008986"/>
    </source>
</evidence>
<dbReference type="OrthoDB" id="1020896at2759"/>
<dbReference type="GO" id="GO:0009506">
    <property type="term" value="C:plasmodesma"/>
    <property type="evidence" value="ECO:0007669"/>
    <property type="project" value="TreeGrafter"/>
</dbReference>
<dbReference type="EMBL" id="JACMSC010000003">
    <property type="protein sequence ID" value="KAG6527574.1"/>
    <property type="molecule type" value="Genomic_DNA"/>
</dbReference>
<evidence type="ECO:0000256" key="1">
    <source>
        <dbReference type="ARBA" id="ARBA00004555"/>
    </source>
</evidence>
<protein>
    <submittedName>
        <fullName evidence="5">Uncharacterized protein</fullName>
    </submittedName>
</protein>
<comment type="caution">
    <text evidence="5">The sequence shown here is derived from an EMBL/GenBank/DDBJ whole genome shotgun (WGS) entry which is preliminary data.</text>
</comment>
<keyword evidence="6" id="KW-1185">Reference proteome</keyword>
<evidence type="ECO:0000256" key="3">
    <source>
        <dbReference type="ARBA" id="ARBA00023034"/>
    </source>
</evidence>
<dbReference type="GO" id="GO:0005829">
    <property type="term" value="C:cytosol"/>
    <property type="evidence" value="ECO:0007669"/>
    <property type="project" value="TreeGrafter"/>
</dbReference>
<dbReference type="InterPro" id="IPR037595">
    <property type="entry name" value="RGP_fam"/>
</dbReference>
<organism evidence="5 6">
    <name type="scientific">Zingiber officinale</name>
    <name type="common">Ginger</name>
    <name type="synonym">Amomum zingiber</name>
    <dbReference type="NCBI Taxonomy" id="94328"/>
    <lineage>
        <taxon>Eukaryota</taxon>
        <taxon>Viridiplantae</taxon>
        <taxon>Streptophyta</taxon>
        <taxon>Embryophyta</taxon>
        <taxon>Tracheophyta</taxon>
        <taxon>Spermatophyta</taxon>
        <taxon>Magnoliopsida</taxon>
        <taxon>Liliopsida</taxon>
        <taxon>Zingiberales</taxon>
        <taxon>Zingiberaceae</taxon>
        <taxon>Zingiber</taxon>
    </lineage>
</organism>
<name>A0A8J5HFY5_ZINOF</name>
<keyword evidence="4" id="KW-0961">Cell wall biogenesis/degradation</keyword>
<dbReference type="Pfam" id="PF03214">
    <property type="entry name" value="RGP"/>
    <property type="match status" value="1"/>
</dbReference>
<sequence>MSLAIENNEVDIVIAALHPNVNSFLEEWRPFLAPFHLIIVQDPALKEELQIPLGFDLQVYSKSDMERVASGSSINFSGYSCRYFGYLMSRKKYIISIDDNCHPARNNYGVLVDAVDQHITNLQTPSTPFFFNTLYDPFREGADFVRGYPFSLRHGVQCVISSGLWLNLADYDAPTQIVKPHERNARYVDAVLTVPLGAMTTLSGINVGFNRDVIGPAFVPGLQLVGEGKRRWETLEDIWSGFCAKAICDHLGFGVKTGLPYVHRDDAEVGNDMESLKKECGGVKLMESIVPFFQSVRLPTTAVTADDCVLEIAGMVREKLGMLSPIYLQAANAMESWIKLWKAVGANTV</sequence>
<dbReference type="GO" id="GO:0033356">
    <property type="term" value="P:UDP-L-arabinose metabolic process"/>
    <property type="evidence" value="ECO:0007669"/>
    <property type="project" value="TreeGrafter"/>
</dbReference>
<comment type="subcellular location">
    <subcellularLocation>
        <location evidence="1">Golgi apparatus</location>
    </subcellularLocation>
</comment>
<evidence type="ECO:0000256" key="4">
    <source>
        <dbReference type="ARBA" id="ARBA00023316"/>
    </source>
</evidence>
<dbReference type="GO" id="GO:0071555">
    <property type="term" value="P:cell wall organization"/>
    <property type="evidence" value="ECO:0007669"/>
    <property type="project" value="UniProtKB-KW"/>
</dbReference>
<dbReference type="GO" id="GO:0005794">
    <property type="term" value="C:Golgi apparatus"/>
    <property type="evidence" value="ECO:0007669"/>
    <property type="project" value="UniProtKB-SubCell"/>
</dbReference>
<dbReference type="Proteomes" id="UP000734854">
    <property type="component" value="Unassembled WGS sequence"/>
</dbReference>
<comment type="similarity">
    <text evidence="2">Belongs to the RGP family.</text>
</comment>
<proteinExistence type="inferred from homology"/>
<dbReference type="PANTHER" id="PTHR31682">
    <property type="entry name" value="UDP-ARABINOSE MUTASE"/>
    <property type="match status" value="1"/>
</dbReference>
<reference evidence="5 6" key="1">
    <citation type="submission" date="2020-08" db="EMBL/GenBank/DDBJ databases">
        <title>Plant Genome Project.</title>
        <authorList>
            <person name="Zhang R.-G."/>
        </authorList>
    </citation>
    <scope>NUCLEOTIDE SEQUENCE [LARGE SCALE GENOMIC DNA]</scope>
    <source>
        <tissue evidence="5">Rhizome</tissue>
    </source>
</reference>
<keyword evidence="3" id="KW-0333">Golgi apparatus</keyword>
<dbReference type="GO" id="GO:0052691">
    <property type="term" value="F:UDP-arabinopyranose mutase activity"/>
    <property type="evidence" value="ECO:0007669"/>
    <property type="project" value="TreeGrafter"/>
</dbReference>
<dbReference type="AlphaFoldDB" id="A0A8J5HFY5"/>